<reference evidence="1 2" key="1">
    <citation type="journal article" date="2019" name="Sci. Rep.">
        <title>Orb-weaving spider Araneus ventricosus genome elucidates the spidroin gene catalogue.</title>
        <authorList>
            <person name="Kono N."/>
            <person name="Nakamura H."/>
            <person name="Ohtoshi R."/>
            <person name="Moran D.A.P."/>
            <person name="Shinohara A."/>
            <person name="Yoshida Y."/>
            <person name="Fujiwara M."/>
            <person name="Mori M."/>
            <person name="Tomita M."/>
            <person name="Arakawa K."/>
        </authorList>
    </citation>
    <scope>NUCLEOTIDE SEQUENCE [LARGE SCALE GENOMIC DNA]</scope>
</reference>
<proteinExistence type="predicted"/>
<sequence>MGKGSLTIIALDRGGLVVKSRLRGRRRVPGSKPNSTEDRRVWGLLQAKSYVVAKGPPVGLVRKLGEGAEQGLFLDGPRNFEPWSLDVESLNRLHLSRRLLSKLPHHTKRHQCPLVNEFNWFNVRHARIHGGYFGEIGFRTWSLPVLRPRP</sequence>
<keyword evidence="2" id="KW-1185">Reference proteome</keyword>
<evidence type="ECO:0000313" key="2">
    <source>
        <dbReference type="Proteomes" id="UP000499080"/>
    </source>
</evidence>
<name>A0A4Y2BTI1_ARAVE</name>
<comment type="caution">
    <text evidence="1">The sequence shown here is derived from an EMBL/GenBank/DDBJ whole genome shotgun (WGS) entry which is preliminary data.</text>
</comment>
<organism evidence="1 2">
    <name type="scientific">Araneus ventricosus</name>
    <name type="common">Orbweaver spider</name>
    <name type="synonym">Epeira ventricosa</name>
    <dbReference type="NCBI Taxonomy" id="182803"/>
    <lineage>
        <taxon>Eukaryota</taxon>
        <taxon>Metazoa</taxon>
        <taxon>Ecdysozoa</taxon>
        <taxon>Arthropoda</taxon>
        <taxon>Chelicerata</taxon>
        <taxon>Arachnida</taxon>
        <taxon>Araneae</taxon>
        <taxon>Araneomorphae</taxon>
        <taxon>Entelegynae</taxon>
        <taxon>Araneoidea</taxon>
        <taxon>Araneidae</taxon>
        <taxon>Araneus</taxon>
    </lineage>
</organism>
<protein>
    <submittedName>
        <fullName evidence="1">Uncharacterized protein</fullName>
    </submittedName>
</protein>
<dbReference type="AlphaFoldDB" id="A0A4Y2BTI1"/>
<dbReference type="Proteomes" id="UP000499080">
    <property type="component" value="Unassembled WGS sequence"/>
</dbReference>
<gene>
    <name evidence="1" type="ORF">AVEN_54124_1</name>
</gene>
<accession>A0A4Y2BTI1</accession>
<dbReference type="EMBL" id="BGPR01000112">
    <property type="protein sequence ID" value="GBL95521.1"/>
    <property type="molecule type" value="Genomic_DNA"/>
</dbReference>
<evidence type="ECO:0000313" key="1">
    <source>
        <dbReference type="EMBL" id="GBL95521.1"/>
    </source>
</evidence>